<name>A0ABW0NMF0_9MICO</name>
<dbReference type="Gene3D" id="2.60.200.20">
    <property type="match status" value="1"/>
</dbReference>
<evidence type="ECO:0000313" key="4">
    <source>
        <dbReference type="Proteomes" id="UP001596039"/>
    </source>
</evidence>
<comment type="caution">
    <text evidence="3">The sequence shown here is derived from an EMBL/GenBank/DDBJ whole genome shotgun (WGS) entry which is preliminary data.</text>
</comment>
<protein>
    <submittedName>
        <fullName evidence="3">FHA domain-containing protein</fullName>
    </submittedName>
</protein>
<dbReference type="CDD" id="cd00060">
    <property type="entry name" value="FHA"/>
    <property type="match status" value="1"/>
</dbReference>
<evidence type="ECO:0000259" key="2">
    <source>
        <dbReference type="PROSITE" id="PS50006"/>
    </source>
</evidence>
<dbReference type="RefSeq" id="WP_386738805.1">
    <property type="nucleotide sequence ID" value="NZ_JBHSMG010000001.1"/>
</dbReference>
<gene>
    <name evidence="3" type="ORF">ACFPJ4_03010</name>
</gene>
<evidence type="ECO:0000313" key="3">
    <source>
        <dbReference type="EMBL" id="MFC5501205.1"/>
    </source>
</evidence>
<dbReference type="EMBL" id="JBHSMG010000001">
    <property type="protein sequence ID" value="MFC5501205.1"/>
    <property type="molecule type" value="Genomic_DNA"/>
</dbReference>
<dbReference type="Proteomes" id="UP001596039">
    <property type="component" value="Unassembled WGS sequence"/>
</dbReference>
<sequence>MTRDLDDTVARPPRAHTRVVELVPDLEDTVEVRPGGAGRARPTAPAAAIERPVPLVEPPGATPGSAAGAVAGNVWAEPVPPPPSPFRLRLGDGTVVPIDHPVYLGRRPSVPRIHPGGAPVLITLQSPAREVSSTHLELTAIGGVVVASDMRSTNGSILRIPGTRVRTLIAGESAVVTPGTRIELGDGNVVELLAPDPDPAPRVVSAVGA</sequence>
<dbReference type="InterPro" id="IPR008984">
    <property type="entry name" value="SMAD_FHA_dom_sf"/>
</dbReference>
<evidence type="ECO:0000256" key="1">
    <source>
        <dbReference type="ARBA" id="ARBA00022553"/>
    </source>
</evidence>
<organism evidence="3 4">
    <name type="scientific">Lysinimonas soli</name>
    <dbReference type="NCBI Taxonomy" id="1074233"/>
    <lineage>
        <taxon>Bacteria</taxon>
        <taxon>Bacillati</taxon>
        <taxon>Actinomycetota</taxon>
        <taxon>Actinomycetes</taxon>
        <taxon>Micrococcales</taxon>
        <taxon>Microbacteriaceae</taxon>
        <taxon>Lysinimonas</taxon>
    </lineage>
</organism>
<accession>A0ABW0NMF0</accession>
<proteinExistence type="predicted"/>
<dbReference type="SUPFAM" id="SSF49879">
    <property type="entry name" value="SMAD/FHA domain"/>
    <property type="match status" value="1"/>
</dbReference>
<keyword evidence="1" id="KW-0597">Phosphoprotein</keyword>
<dbReference type="PROSITE" id="PS50006">
    <property type="entry name" value="FHA_DOMAIN"/>
    <property type="match status" value="1"/>
</dbReference>
<feature type="domain" description="FHA" evidence="2">
    <location>
        <begin position="102"/>
        <end position="158"/>
    </location>
</feature>
<keyword evidence="4" id="KW-1185">Reference proteome</keyword>
<dbReference type="InterPro" id="IPR000253">
    <property type="entry name" value="FHA_dom"/>
</dbReference>
<reference evidence="4" key="1">
    <citation type="journal article" date="2019" name="Int. J. Syst. Evol. Microbiol.">
        <title>The Global Catalogue of Microorganisms (GCM) 10K type strain sequencing project: providing services to taxonomists for standard genome sequencing and annotation.</title>
        <authorList>
            <consortium name="The Broad Institute Genomics Platform"/>
            <consortium name="The Broad Institute Genome Sequencing Center for Infectious Disease"/>
            <person name="Wu L."/>
            <person name="Ma J."/>
        </authorList>
    </citation>
    <scope>NUCLEOTIDE SEQUENCE [LARGE SCALE GENOMIC DNA]</scope>
    <source>
        <strain evidence="4">CGMCC 4.6997</strain>
    </source>
</reference>